<dbReference type="RefSeq" id="WP_013637249.1">
    <property type="nucleotide sequence ID" value="NC_015184.1"/>
</dbReference>
<sequence length="135" mass="15040">MVISADNLNLPQASESRRRVLIAEDEILIRMDIADTLRKQGWEVVEAGTADDALAVLARDQQFEMVLTDVHMPGSHTGLDLARMVKQSYRHIKVAVMSGQHRPSDDDRHLFDLFLQKPVPNIVSALSPLAGNIDD</sequence>
<dbReference type="PROSITE" id="PS50110">
    <property type="entry name" value="RESPONSE_REGULATORY"/>
    <property type="match status" value="1"/>
</dbReference>
<gene>
    <name evidence="6" type="ORF">A6U91_20995</name>
</gene>
<dbReference type="PANTHER" id="PTHR44591:SF3">
    <property type="entry name" value="RESPONSE REGULATORY DOMAIN-CONTAINING PROTEIN"/>
    <property type="match status" value="1"/>
</dbReference>
<proteinExistence type="predicted"/>
<organism evidence="6 7">
    <name type="scientific">Agrobacterium tumefaciens</name>
    <dbReference type="NCBI Taxonomy" id="358"/>
    <lineage>
        <taxon>Bacteria</taxon>
        <taxon>Pseudomonadati</taxon>
        <taxon>Pseudomonadota</taxon>
        <taxon>Alphaproteobacteria</taxon>
        <taxon>Hyphomicrobiales</taxon>
        <taxon>Rhizobiaceae</taxon>
        <taxon>Rhizobium/Agrobacterium group</taxon>
        <taxon>Agrobacterium</taxon>
        <taxon>Agrobacterium tumefaciens complex</taxon>
    </lineage>
</organism>
<evidence type="ECO:0000256" key="2">
    <source>
        <dbReference type="ARBA" id="ARBA00023015"/>
    </source>
</evidence>
<accession>A0AB36EIX6</accession>
<protein>
    <submittedName>
        <fullName evidence="6">Response regulator receiver protein</fullName>
    </submittedName>
</protein>
<dbReference type="EMBL" id="LXKT01000029">
    <property type="protein sequence ID" value="OCJ32678.1"/>
    <property type="molecule type" value="Genomic_DNA"/>
</dbReference>
<name>A0AB36EIX6_AGRTU</name>
<keyword evidence="3" id="KW-0804">Transcription</keyword>
<dbReference type="SMART" id="SM00448">
    <property type="entry name" value="REC"/>
    <property type="match status" value="1"/>
</dbReference>
<reference evidence="6 7" key="1">
    <citation type="journal article" date="2016" name="PeerJ">
        <title>Gall-ID: tools for genotyping gall-causing phytopathogenic bacteria.</title>
        <authorList>
            <person name="Davis E.W.II."/>
            <person name="Weisberg A.J."/>
            <person name="Tabima J.F."/>
            <person name="Grunwald N.J."/>
            <person name="Chang J.H."/>
        </authorList>
    </citation>
    <scope>NUCLEOTIDE SEQUENCE [LARGE SCALE GENOMIC DNA]</scope>
    <source>
        <strain evidence="6 7">N2/73</strain>
    </source>
</reference>
<keyword evidence="1 4" id="KW-0597">Phosphoprotein</keyword>
<comment type="caution">
    <text evidence="6">The sequence shown here is derived from an EMBL/GenBank/DDBJ whole genome shotgun (WGS) entry which is preliminary data.</text>
</comment>
<dbReference type="InterPro" id="IPR050595">
    <property type="entry name" value="Bact_response_regulator"/>
</dbReference>
<evidence type="ECO:0000256" key="3">
    <source>
        <dbReference type="ARBA" id="ARBA00023163"/>
    </source>
</evidence>
<dbReference type="InterPro" id="IPR001789">
    <property type="entry name" value="Sig_transdc_resp-reg_receiver"/>
</dbReference>
<dbReference type="Pfam" id="PF00072">
    <property type="entry name" value="Response_reg"/>
    <property type="match status" value="1"/>
</dbReference>
<evidence type="ECO:0000256" key="1">
    <source>
        <dbReference type="ARBA" id="ARBA00022553"/>
    </source>
</evidence>
<evidence type="ECO:0000256" key="4">
    <source>
        <dbReference type="PROSITE-ProRule" id="PRU00169"/>
    </source>
</evidence>
<dbReference type="SUPFAM" id="SSF52172">
    <property type="entry name" value="CheY-like"/>
    <property type="match status" value="1"/>
</dbReference>
<evidence type="ECO:0000259" key="5">
    <source>
        <dbReference type="PROSITE" id="PS50110"/>
    </source>
</evidence>
<evidence type="ECO:0000313" key="7">
    <source>
        <dbReference type="Proteomes" id="UP000093451"/>
    </source>
</evidence>
<dbReference type="GO" id="GO:0000160">
    <property type="term" value="P:phosphorelay signal transduction system"/>
    <property type="evidence" value="ECO:0007669"/>
    <property type="project" value="InterPro"/>
</dbReference>
<dbReference type="Proteomes" id="UP000093451">
    <property type="component" value="Unassembled WGS sequence"/>
</dbReference>
<dbReference type="AlphaFoldDB" id="A0AB36EIX6"/>
<keyword evidence="2" id="KW-0805">Transcription regulation</keyword>
<dbReference type="Gene3D" id="3.40.50.2300">
    <property type="match status" value="1"/>
</dbReference>
<evidence type="ECO:0000313" key="6">
    <source>
        <dbReference type="EMBL" id="OCJ32678.1"/>
    </source>
</evidence>
<dbReference type="PANTHER" id="PTHR44591">
    <property type="entry name" value="STRESS RESPONSE REGULATOR PROTEIN 1"/>
    <property type="match status" value="1"/>
</dbReference>
<feature type="modified residue" description="4-aspartylphosphate" evidence="4">
    <location>
        <position position="69"/>
    </location>
</feature>
<dbReference type="InterPro" id="IPR011006">
    <property type="entry name" value="CheY-like_superfamily"/>
</dbReference>
<feature type="domain" description="Response regulatory" evidence="5">
    <location>
        <begin position="19"/>
        <end position="132"/>
    </location>
</feature>